<proteinExistence type="predicted"/>
<dbReference type="SUPFAM" id="SSF103473">
    <property type="entry name" value="MFS general substrate transporter"/>
    <property type="match status" value="1"/>
</dbReference>
<dbReference type="InterPro" id="IPR020846">
    <property type="entry name" value="MFS_dom"/>
</dbReference>
<dbReference type="Pfam" id="PF07690">
    <property type="entry name" value="MFS_1"/>
    <property type="match status" value="1"/>
</dbReference>
<dbReference type="PROSITE" id="PS00216">
    <property type="entry name" value="SUGAR_TRANSPORT_1"/>
    <property type="match status" value="1"/>
</dbReference>
<evidence type="ECO:0000256" key="4">
    <source>
        <dbReference type="ARBA" id="ARBA00022692"/>
    </source>
</evidence>
<feature type="transmembrane region" description="Helical" evidence="7">
    <location>
        <begin position="313"/>
        <end position="335"/>
    </location>
</feature>
<evidence type="ECO:0000256" key="3">
    <source>
        <dbReference type="ARBA" id="ARBA00022475"/>
    </source>
</evidence>
<feature type="transmembrane region" description="Helical" evidence="7">
    <location>
        <begin position="134"/>
        <end position="156"/>
    </location>
</feature>
<dbReference type="GO" id="GO:0022857">
    <property type="term" value="F:transmembrane transporter activity"/>
    <property type="evidence" value="ECO:0007669"/>
    <property type="project" value="InterPro"/>
</dbReference>
<keyword evidence="4 7" id="KW-0812">Transmembrane</keyword>
<dbReference type="InterPro" id="IPR011701">
    <property type="entry name" value="MFS"/>
</dbReference>
<comment type="caution">
    <text evidence="9">The sequence shown here is derived from an EMBL/GenBank/DDBJ whole genome shotgun (WGS) entry which is preliminary data.</text>
</comment>
<evidence type="ECO:0000256" key="6">
    <source>
        <dbReference type="ARBA" id="ARBA00023136"/>
    </source>
</evidence>
<evidence type="ECO:0000256" key="1">
    <source>
        <dbReference type="ARBA" id="ARBA00004141"/>
    </source>
</evidence>
<dbReference type="PANTHER" id="PTHR23526:SF2">
    <property type="entry name" value="MAJOR FACILITATOR SUPERFAMILY (MFS) PROFILE DOMAIN-CONTAINING PROTEIN"/>
    <property type="match status" value="1"/>
</dbReference>
<organism evidence="9">
    <name type="scientific">marine sediment metagenome</name>
    <dbReference type="NCBI Taxonomy" id="412755"/>
    <lineage>
        <taxon>unclassified sequences</taxon>
        <taxon>metagenomes</taxon>
        <taxon>ecological metagenomes</taxon>
    </lineage>
</organism>
<dbReference type="EMBL" id="LAZR01056132">
    <property type="protein sequence ID" value="KKK74831.1"/>
    <property type="molecule type" value="Genomic_DNA"/>
</dbReference>
<gene>
    <name evidence="9" type="ORF">LCGC14_2879820</name>
</gene>
<comment type="subcellular location">
    <subcellularLocation>
        <location evidence="1">Membrane</location>
        <topology evidence="1">Multi-pass membrane protein</topology>
    </subcellularLocation>
</comment>
<dbReference type="Pfam" id="PF05977">
    <property type="entry name" value="MFS_3"/>
    <property type="match status" value="1"/>
</dbReference>
<evidence type="ECO:0000259" key="8">
    <source>
        <dbReference type="PROSITE" id="PS50850"/>
    </source>
</evidence>
<keyword evidence="3" id="KW-1003">Cell membrane</keyword>
<accession>A0A0F9ARK9</accession>
<reference evidence="9" key="1">
    <citation type="journal article" date="2015" name="Nature">
        <title>Complex archaea that bridge the gap between prokaryotes and eukaryotes.</title>
        <authorList>
            <person name="Spang A."/>
            <person name="Saw J.H."/>
            <person name="Jorgensen S.L."/>
            <person name="Zaremba-Niedzwiedzka K."/>
            <person name="Martijn J."/>
            <person name="Lind A.E."/>
            <person name="van Eijk R."/>
            <person name="Schleper C."/>
            <person name="Guy L."/>
            <person name="Ettema T.J."/>
        </authorList>
    </citation>
    <scope>NUCLEOTIDE SEQUENCE</scope>
</reference>
<name>A0A0F9ARK9_9ZZZZ</name>
<dbReference type="PANTHER" id="PTHR23526">
    <property type="entry name" value="INTEGRAL MEMBRANE TRANSPORT PROTEIN-RELATED"/>
    <property type="match status" value="1"/>
</dbReference>
<feature type="transmembrane region" description="Helical" evidence="7">
    <location>
        <begin position="278"/>
        <end position="301"/>
    </location>
</feature>
<evidence type="ECO:0000256" key="7">
    <source>
        <dbReference type="SAM" id="Phobius"/>
    </source>
</evidence>
<dbReference type="PROSITE" id="PS50850">
    <property type="entry name" value="MFS"/>
    <property type="match status" value="1"/>
</dbReference>
<keyword evidence="5 7" id="KW-1133">Transmembrane helix</keyword>
<feature type="transmembrane region" description="Helical" evidence="7">
    <location>
        <begin position="341"/>
        <end position="360"/>
    </location>
</feature>
<protein>
    <recommendedName>
        <fullName evidence="8">Major facilitator superfamily (MFS) profile domain-containing protein</fullName>
    </recommendedName>
</protein>
<feature type="transmembrane region" description="Helical" evidence="7">
    <location>
        <begin position="215"/>
        <end position="242"/>
    </location>
</feature>
<feature type="transmembrane region" description="Helical" evidence="7">
    <location>
        <begin position="183"/>
        <end position="203"/>
    </location>
</feature>
<dbReference type="InterPro" id="IPR005829">
    <property type="entry name" value="Sugar_transporter_CS"/>
</dbReference>
<sequence length="367" mass="39837">YGVLPARPGEFNVLVWQIGILLGANRLIRLLTNELAGRMVDRLGSEKPLVAAVIIGASITVSYALCRNFWYLLAARILWGGCWSILRVEGYVAALNLATNRNRGKIIAVYQAITRSGAGGGVLIGGFLCDLVAIKPTFLLFSFLSFCGVFLVFPAYRKQNAVIQPTEKGHKAAGKLQVGKTEFSLWLCALTISMTEQMIANLTGRLVADRIAPALPFYLGTASLTGLLLSVRIAGTLLFGPFLGILSDRVGRKYLLLATASLQIIALLLLIMTNHWLLLILSLALHFIAAVGSRLSIYILAGDRAPRENRALFMSRFSTFSDMGTALGPIVGFSLYAALGFSWAALLGLVLMFFTAFIIIRGSLFEK</sequence>
<dbReference type="InterPro" id="IPR036259">
    <property type="entry name" value="MFS_trans_sf"/>
</dbReference>
<dbReference type="InterPro" id="IPR052528">
    <property type="entry name" value="Sugar_transport-like"/>
</dbReference>
<dbReference type="AlphaFoldDB" id="A0A0F9ARK9"/>
<feature type="transmembrane region" description="Helical" evidence="7">
    <location>
        <begin position="49"/>
        <end position="71"/>
    </location>
</feature>
<keyword evidence="6 7" id="KW-0472">Membrane</keyword>
<dbReference type="GO" id="GO:0016020">
    <property type="term" value="C:membrane"/>
    <property type="evidence" value="ECO:0007669"/>
    <property type="project" value="UniProtKB-SubCell"/>
</dbReference>
<evidence type="ECO:0000256" key="2">
    <source>
        <dbReference type="ARBA" id="ARBA00022448"/>
    </source>
</evidence>
<feature type="transmembrane region" description="Helical" evidence="7">
    <location>
        <begin position="107"/>
        <end position="128"/>
    </location>
</feature>
<dbReference type="Gene3D" id="1.20.1250.20">
    <property type="entry name" value="MFS general substrate transporter like domains"/>
    <property type="match status" value="2"/>
</dbReference>
<evidence type="ECO:0000256" key="5">
    <source>
        <dbReference type="ARBA" id="ARBA00022989"/>
    </source>
</evidence>
<evidence type="ECO:0000313" key="9">
    <source>
        <dbReference type="EMBL" id="KKK74831.1"/>
    </source>
</evidence>
<dbReference type="InterPro" id="IPR010290">
    <property type="entry name" value="TM_effector"/>
</dbReference>
<feature type="domain" description="Major facilitator superfamily (MFS) profile" evidence="8">
    <location>
        <begin position="1"/>
        <end position="363"/>
    </location>
</feature>
<feature type="non-terminal residue" evidence="9">
    <location>
        <position position="1"/>
    </location>
</feature>
<feature type="transmembrane region" description="Helical" evidence="7">
    <location>
        <begin position="254"/>
        <end position="272"/>
    </location>
</feature>
<keyword evidence="2" id="KW-0813">Transport</keyword>